<name>A0A1T4L347_9LACT</name>
<dbReference type="OrthoDB" id="6627885at2"/>
<evidence type="ECO:0000313" key="2">
    <source>
        <dbReference type="EMBL" id="SJZ49145.1"/>
    </source>
</evidence>
<accession>A0A1T4L347</accession>
<sequence length="105" mass="12744">MENYIKEAKNGFYFDKTDSPRFIENHARMLISVLAYNVINFIRTICFENSWKTLQIDTIRLRLFKVAGKLVSTARKMYLKHSSSHVYQTEFYDVFQRIQRIRYYI</sequence>
<dbReference type="Pfam" id="PF13701">
    <property type="entry name" value="DDE_Tnp_1_4"/>
    <property type="match status" value="1"/>
</dbReference>
<dbReference type="AlphaFoldDB" id="A0A1T4L347"/>
<protein>
    <submittedName>
        <fullName evidence="2">Transposase DDE domain group 1</fullName>
    </submittedName>
</protein>
<evidence type="ECO:0000259" key="1">
    <source>
        <dbReference type="Pfam" id="PF13701"/>
    </source>
</evidence>
<proteinExistence type="predicted"/>
<evidence type="ECO:0000313" key="3">
    <source>
        <dbReference type="Proteomes" id="UP000189941"/>
    </source>
</evidence>
<reference evidence="3" key="1">
    <citation type="submission" date="2017-02" db="EMBL/GenBank/DDBJ databases">
        <authorList>
            <person name="Varghese N."/>
            <person name="Submissions S."/>
        </authorList>
    </citation>
    <scope>NUCLEOTIDE SEQUENCE [LARGE SCALE GENOMIC DNA]</scope>
    <source>
        <strain evidence="3">DSM 15739</strain>
    </source>
</reference>
<dbReference type="InterPro" id="IPR025668">
    <property type="entry name" value="Tnp_DDE_dom"/>
</dbReference>
<dbReference type="EMBL" id="FUWO01000006">
    <property type="protein sequence ID" value="SJZ49145.1"/>
    <property type="molecule type" value="Genomic_DNA"/>
</dbReference>
<dbReference type="Proteomes" id="UP000189941">
    <property type="component" value="Unassembled WGS sequence"/>
</dbReference>
<gene>
    <name evidence="2" type="ORF">SAMN02746011_00960</name>
</gene>
<dbReference type="STRING" id="1121925.SAMN02746011_00960"/>
<keyword evidence="3" id="KW-1185">Reference proteome</keyword>
<organism evidence="2 3">
    <name type="scientific">Globicatella sulfidifaciens DSM 15739</name>
    <dbReference type="NCBI Taxonomy" id="1121925"/>
    <lineage>
        <taxon>Bacteria</taxon>
        <taxon>Bacillati</taxon>
        <taxon>Bacillota</taxon>
        <taxon>Bacilli</taxon>
        <taxon>Lactobacillales</taxon>
        <taxon>Aerococcaceae</taxon>
        <taxon>Globicatella</taxon>
    </lineage>
</organism>
<feature type="domain" description="Transposase DDE" evidence="1">
    <location>
        <begin position="1"/>
        <end position="102"/>
    </location>
</feature>